<comment type="caution">
    <text evidence="8">The sequence shown here is derived from an EMBL/GenBank/DDBJ whole genome shotgun (WGS) entry which is preliminary data.</text>
</comment>
<dbReference type="SMART" id="SM00448">
    <property type="entry name" value="REC"/>
    <property type="match status" value="1"/>
</dbReference>
<organism evidence="8 9">
    <name type="scientific">Planococcus maitriensis</name>
    <dbReference type="NCBI Taxonomy" id="221799"/>
    <lineage>
        <taxon>Bacteria</taxon>
        <taxon>Bacillati</taxon>
        <taxon>Bacillota</taxon>
        <taxon>Bacilli</taxon>
        <taxon>Bacillales</taxon>
        <taxon>Caryophanaceae</taxon>
        <taxon>Planococcus</taxon>
    </lineage>
</organism>
<dbReference type="InterPro" id="IPR007492">
    <property type="entry name" value="LytTR_DNA-bd_dom"/>
</dbReference>
<dbReference type="Pfam" id="PF04397">
    <property type="entry name" value="LytTR"/>
    <property type="match status" value="1"/>
</dbReference>
<dbReference type="Pfam" id="PF00072">
    <property type="entry name" value="Response_reg"/>
    <property type="match status" value="1"/>
</dbReference>
<dbReference type="EMBL" id="QLZQ01000004">
    <property type="protein sequence ID" value="RAZ67295.1"/>
    <property type="molecule type" value="Genomic_DNA"/>
</dbReference>
<dbReference type="SMART" id="SM00850">
    <property type="entry name" value="LytTR"/>
    <property type="match status" value="1"/>
</dbReference>
<evidence type="ECO:0000256" key="3">
    <source>
        <dbReference type="ARBA" id="ARBA00023159"/>
    </source>
</evidence>
<dbReference type="InterPro" id="IPR011006">
    <property type="entry name" value="CheY-like_superfamily"/>
</dbReference>
<sequence>MKVIICEDEQNQRHFLQTTIMNYAAFYETSIEIVLSASQPEEVVTYLSNHRADCYFLDIEFGTTMNGIDLASHIRQQDPLATIIFITTHADKLKLTFTYKLAALDFIIKDVPGELTEQVRNALKAAFAKYRQLGQTDATKYFQVHIGERIKNIKLDDIYYLETSPQPHKIELHEKNGYYEFYGKMKDFEKLGEDFFRCHKSYIVNLRHVKDINKKERTLTIANDAVCPVSFRMMRELQIRIAKLAQLSQGSS</sequence>
<evidence type="ECO:0000313" key="9">
    <source>
        <dbReference type="Proteomes" id="UP000251869"/>
    </source>
</evidence>
<dbReference type="SUPFAM" id="SSF52172">
    <property type="entry name" value="CheY-like"/>
    <property type="match status" value="1"/>
</dbReference>
<feature type="domain" description="HTH LytTR-type" evidence="7">
    <location>
        <begin position="142"/>
        <end position="243"/>
    </location>
</feature>
<protein>
    <submittedName>
        <fullName evidence="8">DNA-binding response regulator</fullName>
    </submittedName>
</protein>
<feature type="modified residue" description="4-aspartylphosphate" evidence="5">
    <location>
        <position position="58"/>
    </location>
</feature>
<dbReference type="Proteomes" id="UP000251869">
    <property type="component" value="Unassembled WGS sequence"/>
</dbReference>
<dbReference type="OrthoDB" id="9809318at2"/>
<evidence type="ECO:0000256" key="1">
    <source>
        <dbReference type="ARBA" id="ARBA00022490"/>
    </source>
</evidence>
<keyword evidence="5" id="KW-0597">Phosphoprotein</keyword>
<evidence type="ECO:0000256" key="4">
    <source>
        <dbReference type="ARBA" id="ARBA00037164"/>
    </source>
</evidence>
<evidence type="ECO:0000313" key="8">
    <source>
        <dbReference type="EMBL" id="RAZ67295.1"/>
    </source>
</evidence>
<gene>
    <name evidence="8" type="ORF">DP119_11050</name>
</gene>
<evidence type="ECO:0000259" key="6">
    <source>
        <dbReference type="PROSITE" id="PS50110"/>
    </source>
</evidence>
<dbReference type="PANTHER" id="PTHR37299">
    <property type="entry name" value="TRANSCRIPTIONAL REGULATOR-RELATED"/>
    <property type="match status" value="1"/>
</dbReference>
<dbReference type="GO" id="GO:0000156">
    <property type="term" value="F:phosphorelay response regulator activity"/>
    <property type="evidence" value="ECO:0007669"/>
    <property type="project" value="InterPro"/>
</dbReference>
<keyword evidence="8" id="KW-0238">DNA-binding</keyword>
<evidence type="ECO:0000256" key="2">
    <source>
        <dbReference type="ARBA" id="ARBA00023012"/>
    </source>
</evidence>
<dbReference type="Gene3D" id="2.40.50.1020">
    <property type="entry name" value="LytTr DNA-binding domain"/>
    <property type="match status" value="1"/>
</dbReference>
<evidence type="ECO:0000256" key="5">
    <source>
        <dbReference type="PROSITE-ProRule" id="PRU00169"/>
    </source>
</evidence>
<keyword evidence="2" id="KW-0902">Two-component regulatory system</keyword>
<feature type="domain" description="Response regulatory" evidence="6">
    <location>
        <begin position="2"/>
        <end position="124"/>
    </location>
</feature>
<dbReference type="PROSITE" id="PS50110">
    <property type="entry name" value="RESPONSE_REGULATORY"/>
    <property type="match status" value="1"/>
</dbReference>
<keyword evidence="3" id="KW-0010">Activator</keyword>
<dbReference type="Gene3D" id="3.40.50.2300">
    <property type="match status" value="1"/>
</dbReference>
<dbReference type="RefSeq" id="WP_112233232.1">
    <property type="nucleotide sequence ID" value="NZ_QLZQ01000004.1"/>
</dbReference>
<dbReference type="PANTHER" id="PTHR37299:SF3">
    <property type="entry name" value="STAGE 0 SPORULATION PROTEIN A HOMOLOG"/>
    <property type="match status" value="1"/>
</dbReference>
<accession>A0A365K3Z7</accession>
<name>A0A365K3Z7_9BACL</name>
<dbReference type="InterPro" id="IPR046947">
    <property type="entry name" value="LytR-like"/>
</dbReference>
<evidence type="ECO:0000259" key="7">
    <source>
        <dbReference type="PROSITE" id="PS50930"/>
    </source>
</evidence>
<dbReference type="PROSITE" id="PS50930">
    <property type="entry name" value="HTH_LYTTR"/>
    <property type="match status" value="1"/>
</dbReference>
<reference evidence="8 9" key="1">
    <citation type="submission" date="2018-06" db="EMBL/GenBank/DDBJ databases">
        <title>The draft genome sequences of strains SCU63 and S1.</title>
        <authorList>
            <person name="Gan L."/>
        </authorList>
    </citation>
    <scope>NUCLEOTIDE SEQUENCE [LARGE SCALE GENOMIC DNA]</scope>
    <source>
        <strain evidence="8 9">S1</strain>
    </source>
</reference>
<comment type="function">
    <text evidence="4">Required for high-level post-exponential phase expression of a series of secreted proteins.</text>
</comment>
<proteinExistence type="predicted"/>
<dbReference type="InterPro" id="IPR001789">
    <property type="entry name" value="Sig_transdc_resp-reg_receiver"/>
</dbReference>
<keyword evidence="1" id="KW-0963">Cytoplasm</keyword>
<keyword evidence="9" id="KW-1185">Reference proteome</keyword>
<dbReference type="AlphaFoldDB" id="A0A365K3Z7"/>
<dbReference type="GO" id="GO:0003677">
    <property type="term" value="F:DNA binding"/>
    <property type="evidence" value="ECO:0007669"/>
    <property type="project" value="UniProtKB-KW"/>
</dbReference>